<accession>A0ACB8TBA5</accession>
<reference evidence="1" key="2">
    <citation type="journal article" date="2022" name="New Phytol.">
        <title>Evolutionary transition to the ectomycorrhizal habit in the genomes of a hyperdiverse lineage of mushroom-forming fungi.</title>
        <authorList>
            <person name="Looney B."/>
            <person name="Miyauchi S."/>
            <person name="Morin E."/>
            <person name="Drula E."/>
            <person name="Courty P.E."/>
            <person name="Kohler A."/>
            <person name="Kuo A."/>
            <person name="LaButti K."/>
            <person name="Pangilinan J."/>
            <person name="Lipzen A."/>
            <person name="Riley R."/>
            <person name="Andreopoulos W."/>
            <person name="He G."/>
            <person name="Johnson J."/>
            <person name="Nolan M."/>
            <person name="Tritt A."/>
            <person name="Barry K.W."/>
            <person name="Grigoriev I.V."/>
            <person name="Nagy L.G."/>
            <person name="Hibbett D."/>
            <person name="Henrissat B."/>
            <person name="Matheny P.B."/>
            <person name="Labbe J."/>
            <person name="Martin F.M."/>
        </authorList>
    </citation>
    <scope>NUCLEOTIDE SEQUENCE</scope>
    <source>
        <strain evidence="1">HHB10654</strain>
    </source>
</reference>
<name>A0ACB8TBA5_9AGAM</name>
<protein>
    <submittedName>
        <fullName evidence="1">Uncharacterized protein</fullName>
    </submittedName>
</protein>
<comment type="caution">
    <text evidence="1">The sequence shown here is derived from an EMBL/GenBank/DDBJ whole genome shotgun (WGS) entry which is preliminary data.</text>
</comment>
<dbReference type="EMBL" id="MU277194">
    <property type="protein sequence ID" value="KAI0065840.1"/>
    <property type="molecule type" value="Genomic_DNA"/>
</dbReference>
<organism evidence="1 2">
    <name type="scientific">Artomyces pyxidatus</name>
    <dbReference type="NCBI Taxonomy" id="48021"/>
    <lineage>
        <taxon>Eukaryota</taxon>
        <taxon>Fungi</taxon>
        <taxon>Dikarya</taxon>
        <taxon>Basidiomycota</taxon>
        <taxon>Agaricomycotina</taxon>
        <taxon>Agaricomycetes</taxon>
        <taxon>Russulales</taxon>
        <taxon>Auriscalpiaceae</taxon>
        <taxon>Artomyces</taxon>
    </lineage>
</organism>
<keyword evidence="2" id="KW-1185">Reference proteome</keyword>
<gene>
    <name evidence="1" type="ORF">BV25DRAFT_1988924</name>
</gene>
<dbReference type="Proteomes" id="UP000814140">
    <property type="component" value="Unassembled WGS sequence"/>
</dbReference>
<reference evidence="1" key="1">
    <citation type="submission" date="2021-03" db="EMBL/GenBank/DDBJ databases">
        <authorList>
            <consortium name="DOE Joint Genome Institute"/>
            <person name="Ahrendt S."/>
            <person name="Looney B.P."/>
            <person name="Miyauchi S."/>
            <person name="Morin E."/>
            <person name="Drula E."/>
            <person name="Courty P.E."/>
            <person name="Chicoki N."/>
            <person name="Fauchery L."/>
            <person name="Kohler A."/>
            <person name="Kuo A."/>
            <person name="Labutti K."/>
            <person name="Pangilinan J."/>
            <person name="Lipzen A."/>
            <person name="Riley R."/>
            <person name="Andreopoulos W."/>
            <person name="He G."/>
            <person name="Johnson J."/>
            <person name="Barry K.W."/>
            <person name="Grigoriev I.V."/>
            <person name="Nagy L."/>
            <person name="Hibbett D."/>
            <person name="Henrissat B."/>
            <person name="Matheny P.B."/>
            <person name="Labbe J."/>
            <person name="Martin F."/>
        </authorList>
    </citation>
    <scope>NUCLEOTIDE SEQUENCE</scope>
    <source>
        <strain evidence="1">HHB10654</strain>
    </source>
</reference>
<sequence>MSAYTVLEVVNEENAIYNTWMSEFDKVSTARDIIGEAERLLPGELASWKLKKARGDLSSSFFGQSGAHFGILEICSRSPAHRNRNPTLFLSGPLNIACEASPTSKKVDLRWLCDEQILGRAFFGDKRPAGMLTCSSYANGKHQRQSVIIMETTYSQSVEKVAMKMKLLVLKDKMRGPDIESSLHTGIIWEIIEDERIAIKLPRSQASPPFPEIYVVTTALKRAMTCQSVDTYCPVLN</sequence>
<evidence type="ECO:0000313" key="1">
    <source>
        <dbReference type="EMBL" id="KAI0065840.1"/>
    </source>
</evidence>
<evidence type="ECO:0000313" key="2">
    <source>
        <dbReference type="Proteomes" id="UP000814140"/>
    </source>
</evidence>
<proteinExistence type="predicted"/>